<organism evidence="2 3">
    <name type="scientific">Rhizoctonia solani</name>
    <dbReference type="NCBI Taxonomy" id="456999"/>
    <lineage>
        <taxon>Eukaryota</taxon>
        <taxon>Fungi</taxon>
        <taxon>Dikarya</taxon>
        <taxon>Basidiomycota</taxon>
        <taxon>Agaricomycotina</taxon>
        <taxon>Agaricomycetes</taxon>
        <taxon>Cantharellales</taxon>
        <taxon>Ceratobasidiaceae</taxon>
        <taxon>Rhizoctonia</taxon>
    </lineage>
</organism>
<sequence>MISRRKLGNKQEEFDNWANKVGLLTGIRQLDDEKYQNTPEVCALETLLSEAKVAPKWLADLSSASYLCYQFGVYCGAASSLAEGVTRAGLKLSDCDVTLDVEVAQSTEADKRCHMNVLLSCLWDFQSSDMFHSQEHGIRVPEPVSAAPVIPDSSVFFMLAPKQFAGRTGRIVNGCLVVHPSNSSPSGKVLHWVTEYKRELGLKESRRQVHEALTSALYQRRALGFMDHFVFGTSHHNQTLLEVVAATWVSADDKADPAQPEPEPKPEPLKKADDAFPSIATEQNPDSKMDIDGAHDQVKTQGDLDKVKLVRDLKRRNKIAVYNLGTFDMQDSSSVLSYYLLMRNTRDLAIKYQKEITASSNIRSNYIYDANPKVFDWYNPPEPAEAVRVGPKSSSSVTSMQCNDNHYDSMDELDSDSYSLESDNESGPTLPSDSAIDETNWNELREKVHAFLASTLLVDSEEANDTATCEDDSGENIFQGEMQMI</sequence>
<protein>
    <submittedName>
        <fullName evidence="2">Uncharacterized protein</fullName>
    </submittedName>
</protein>
<feature type="region of interest" description="Disordered" evidence="1">
    <location>
        <begin position="252"/>
        <end position="290"/>
    </location>
</feature>
<name>A0A8H3ATJ7_9AGAM</name>
<reference evidence="2" key="1">
    <citation type="submission" date="2021-01" db="EMBL/GenBank/DDBJ databases">
        <authorList>
            <person name="Kaushik A."/>
        </authorList>
    </citation>
    <scope>NUCLEOTIDE SEQUENCE</scope>
    <source>
        <strain evidence="2">Type strain: AG8-Rh-89/</strain>
    </source>
</reference>
<comment type="caution">
    <text evidence="2">The sequence shown here is derived from an EMBL/GenBank/DDBJ whole genome shotgun (WGS) entry which is preliminary data.</text>
</comment>
<dbReference type="EMBL" id="CAJMWZ010001473">
    <property type="protein sequence ID" value="CAE6436972.1"/>
    <property type="molecule type" value="Genomic_DNA"/>
</dbReference>
<feature type="compositionally biased region" description="Basic and acidic residues" evidence="1">
    <location>
        <begin position="252"/>
        <end position="274"/>
    </location>
</feature>
<evidence type="ECO:0000313" key="2">
    <source>
        <dbReference type="EMBL" id="CAE6436972.1"/>
    </source>
</evidence>
<proteinExistence type="predicted"/>
<dbReference type="AlphaFoldDB" id="A0A8H3ATJ7"/>
<accession>A0A8H3ATJ7</accession>
<evidence type="ECO:0000313" key="3">
    <source>
        <dbReference type="Proteomes" id="UP000663850"/>
    </source>
</evidence>
<evidence type="ECO:0000256" key="1">
    <source>
        <dbReference type="SAM" id="MobiDB-lite"/>
    </source>
</evidence>
<dbReference type="Proteomes" id="UP000663850">
    <property type="component" value="Unassembled WGS sequence"/>
</dbReference>
<feature type="region of interest" description="Disordered" evidence="1">
    <location>
        <begin position="386"/>
        <end position="436"/>
    </location>
</feature>
<gene>
    <name evidence="2" type="ORF">RDB_LOCUS25308</name>
</gene>
<feature type="compositionally biased region" description="Polar residues" evidence="1">
    <location>
        <begin position="425"/>
        <end position="436"/>
    </location>
</feature>
<feature type="compositionally biased region" description="Polar residues" evidence="1">
    <location>
        <begin position="392"/>
        <end position="404"/>
    </location>
</feature>